<dbReference type="Proteomes" id="UP001634007">
    <property type="component" value="Unassembled WGS sequence"/>
</dbReference>
<dbReference type="EMBL" id="JBJKBG010000001">
    <property type="protein sequence ID" value="KAL3754173.1"/>
    <property type="molecule type" value="Genomic_DNA"/>
</dbReference>
<accession>A0ABD3LQX4</accession>
<dbReference type="AlphaFoldDB" id="A0ABD3LQX4"/>
<evidence type="ECO:0000313" key="2">
    <source>
        <dbReference type="EMBL" id="KAL3754173.1"/>
    </source>
</evidence>
<reference evidence="2 3" key="1">
    <citation type="submission" date="2024-11" db="EMBL/GenBank/DDBJ databases">
        <title>Chromosome-level genome assembly of Eucalyptus globulus Labill. provides insights into its genome evolution.</title>
        <authorList>
            <person name="Li X."/>
        </authorList>
    </citation>
    <scope>NUCLEOTIDE SEQUENCE [LARGE SCALE GENOMIC DNA]</scope>
    <source>
        <strain evidence="2">CL2024</strain>
        <tissue evidence="2">Fresh tender leaves</tissue>
    </source>
</reference>
<comment type="caution">
    <text evidence="2">The sequence shown here is derived from an EMBL/GenBank/DDBJ whole genome shotgun (WGS) entry which is preliminary data.</text>
</comment>
<evidence type="ECO:0000313" key="1">
    <source>
        <dbReference type="EMBL" id="KAL3754172.1"/>
    </source>
</evidence>
<gene>
    <name evidence="1" type="ORF">ACJRO7_001422</name>
    <name evidence="2" type="ORF">ACJRO7_001423</name>
</gene>
<evidence type="ECO:0000313" key="3">
    <source>
        <dbReference type="Proteomes" id="UP001634007"/>
    </source>
</evidence>
<sequence>MVLPVAQRREEWRGARALAAVLLRVSGESGEATVAEAWWCSEAGAGGADLVRAVAVRSGTASASVGEGLGRSRTERSSGKLGAGAVQTLDRFGSGPIVGVTR</sequence>
<name>A0ABD3LQX4_EUCGL</name>
<organism evidence="2 3">
    <name type="scientific">Eucalyptus globulus</name>
    <name type="common">Tasmanian blue gum</name>
    <dbReference type="NCBI Taxonomy" id="34317"/>
    <lineage>
        <taxon>Eukaryota</taxon>
        <taxon>Viridiplantae</taxon>
        <taxon>Streptophyta</taxon>
        <taxon>Embryophyta</taxon>
        <taxon>Tracheophyta</taxon>
        <taxon>Spermatophyta</taxon>
        <taxon>Magnoliopsida</taxon>
        <taxon>eudicotyledons</taxon>
        <taxon>Gunneridae</taxon>
        <taxon>Pentapetalae</taxon>
        <taxon>rosids</taxon>
        <taxon>malvids</taxon>
        <taxon>Myrtales</taxon>
        <taxon>Myrtaceae</taxon>
        <taxon>Myrtoideae</taxon>
        <taxon>Eucalypteae</taxon>
        <taxon>Eucalyptus</taxon>
    </lineage>
</organism>
<keyword evidence="3" id="KW-1185">Reference proteome</keyword>
<dbReference type="EMBL" id="JBJKBG010000001">
    <property type="protein sequence ID" value="KAL3754172.1"/>
    <property type="molecule type" value="Genomic_DNA"/>
</dbReference>
<protein>
    <submittedName>
        <fullName evidence="2">Uncharacterized protein</fullName>
    </submittedName>
</protein>
<proteinExistence type="predicted"/>